<evidence type="ECO:0000313" key="2">
    <source>
        <dbReference type="EMBL" id="CAB4214513.1"/>
    </source>
</evidence>
<sequence length="200" mass="23606">MTKNRYVPLNCSVCDCSLRQRASDRNRTGMCITCFNKSRTIINKIDIRLKRIWVNMHSRCLKASHKSYPRYGGRGITIFEPWVLSFEDFRDWAVVTGYQDHLTLERMDNDKGYCPKNCVWIEKEYQSYNKLSGLNWVLVNEIRALNKTVNYRVLAEKYGVHKTTIVRVVQNRIWVDASYQPIPHPLSESQSHRRRPTFSV</sequence>
<gene>
    <name evidence="2" type="ORF">UFOVP1465_47</name>
    <name evidence="1" type="ORF">UFOVP937_54</name>
</gene>
<protein>
    <submittedName>
        <fullName evidence="1">Uncharacterized protein</fullName>
    </submittedName>
</protein>
<accession>A0A6J5PU38</accession>
<organism evidence="1">
    <name type="scientific">uncultured Caudovirales phage</name>
    <dbReference type="NCBI Taxonomy" id="2100421"/>
    <lineage>
        <taxon>Viruses</taxon>
        <taxon>Duplodnaviria</taxon>
        <taxon>Heunggongvirae</taxon>
        <taxon>Uroviricota</taxon>
        <taxon>Caudoviricetes</taxon>
        <taxon>Peduoviridae</taxon>
        <taxon>Maltschvirus</taxon>
        <taxon>Maltschvirus maltsch</taxon>
    </lineage>
</organism>
<dbReference type="EMBL" id="LR796884">
    <property type="protein sequence ID" value="CAB4172705.1"/>
    <property type="molecule type" value="Genomic_DNA"/>
</dbReference>
<evidence type="ECO:0000313" key="1">
    <source>
        <dbReference type="EMBL" id="CAB4172705.1"/>
    </source>
</evidence>
<reference evidence="1" key="1">
    <citation type="submission" date="2020-05" db="EMBL/GenBank/DDBJ databases">
        <authorList>
            <person name="Chiriac C."/>
            <person name="Salcher M."/>
            <person name="Ghai R."/>
            <person name="Kavagutti S V."/>
        </authorList>
    </citation>
    <scope>NUCLEOTIDE SEQUENCE</scope>
</reference>
<name>A0A6J5PU38_9CAUD</name>
<dbReference type="EMBL" id="LR797408">
    <property type="protein sequence ID" value="CAB4214513.1"/>
    <property type="molecule type" value="Genomic_DNA"/>
</dbReference>
<proteinExistence type="predicted"/>